<dbReference type="InterPro" id="IPR010985">
    <property type="entry name" value="Ribbon_hlx_hlx"/>
</dbReference>
<dbReference type="SUPFAM" id="SSF47598">
    <property type="entry name" value="Ribbon-helix-helix"/>
    <property type="match status" value="1"/>
</dbReference>
<gene>
    <name evidence="1" type="ORF">NZ47_08250</name>
</gene>
<accession>A0A0B2JZ13</accession>
<sequence>MAKKLDLNNTAAALGDFTGRAKPVVPLQQEEEKNTEPVVQAASIATINEEQTHDQNVSENNVAPKRRGRPIKAIKKDSRLSVYMTEELKGRLEALADKKSMSMNTIITAALMDYCESNGM</sequence>
<proteinExistence type="predicted"/>
<dbReference type="EMBL" id="JSCE01000169">
    <property type="protein sequence ID" value="KHM51841.1"/>
    <property type="molecule type" value="Genomic_DNA"/>
</dbReference>
<evidence type="ECO:0000313" key="2">
    <source>
        <dbReference type="Proteomes" id="UP000030993"/>
    </source>
</evidence>
<dbReference type="Gene3D" id="1.10.1220.10">
    <property type="entry name" value="Met repressor-like"/>
    <property type="match status" value="1"/>
</dbReference>
<dbReference type="InterPro" id="IPR013321">
    <property type="entry name" value="Arc_rbn_hlx_hlx"/>
</dbReference>
<comment type="caution">
    <text evidence="1">The sequence shown here is derived from an EMBL/GenBank/DDBJ whole genome shotgun (WGS) entry which is preliminary data.</text>
</comment>
<organism evidence="1 2">
    <name type="scientific">Anaerovibrio lipolyticus</name>
    <dbReference type="NCBI Taxonomy" id="82374"/>
    <lineage>
        <taxon>Bacteria</taxon>
        <taxon>Bacillati</taxon>
        <taxon>Bacillota</taxon>
        <taxon>Negativicutes</taxon>
        <taxon>Selenomonadales</taxon>
        <taxon>Selenomonadaceae</taxon>
        <taxon>Anaerovibrio</taxon>
    </lineage>
</organism>
<dbReference type="GO" id="GO:0006355">
    <property type="term" value="P:regulation of DNA-templated transcription"/>
    <property type="evidence" value="ECO:0007669"/>
    <property type="project" value="InterPro"/>
</dbReference>
<dbReference type="AlphaFoldDB" id="A0A0B2JZ13"/>
<reference evidence="1 2" key="1">
    <citation type="journal article" date="2013" name="PLoS ONE">
        <title>Identification and characterization of three novel lipases belonging to families II and V from Anaerovibrio lipolyticus 5ST.</title>
        <authorList>
            <person name="Prive F."/>
            <person name="Kaderbhai N.N."/>
            <person name="Girdwood S."/>
            <person name="Worgan H.J."/>
            <person name="Pinloche E."/>
            <person name="Scollan N.D."/>
            <person name="Huws S.A."/>
            <person name="Newbold C.J."/>
        </authorList>
    </citation>
    <scope>NUCLEOTIDE SEQUENCE [LARGE SCALE GENOMIC DNA]</scope>
    <source>
        <strain evidence="1 2">5S</strain>
    </source>
</reference>
<name>A0A0B2JZ13_9FIRM</name>
<evidence type="ECO:0000313" key="1">
    <source>
        <dbReference type="EMBL" id="KHM51841.1"/>
    </source>
</evidence>
<keyword evidence="2" id="KW-1185">Reference proteome</keyword>
<protein>
    <submittedName>
        <fullName evidence="1">Uncharacterized protein</fullName>
    </submittedName>
</protein>
<dbReference type="RefSeq" id="WP_039209062.1">
    <property type="nucleotide sequence ID" value="NZ_JSCE01000169.1"/>
</dbReference>
<dbReference type="Proteomes" id="UP000030993">
    <property type="component" value="Unassembled WGS sequence"/>
</dbReference>